<dbReference type="InterPro" id="IPR005240">
    <property type="entry name" value="DUF389"/>
</dbReference>
<accession>A0A6J6DJ52</accession>
<dbReference type="PANTHER" id="PTHR20992">
    <property type="entry name" value="AT15442P-RELATED"/>
    <property type="match status" value="1"/>
</dbReference>
<feature type="transmembrane region" description="Helical" evidence="1">
    <location>
        <begin position="206"/>
        <end position="228"/>
    </location>
</feature>
<feature type="transmembrane region" description="Helical" evidence="1">
    <location>
        <begin position="172"/>
        <end position="194"/>
    </location>
</feature>
<keyword evidence="1" id="KW-0812">Transmembrane</keyword>
<feature type="transmembrane region" description="Helical" evidence="1">
    <location>
        <begin position="240"/>
        <end position="261"/>
    </location>
</feature>
<organism evidence="2">
    <name type="scientific">freshwater metagenome</name>
    <dbReference type="NCBI Taxonomy" id="449393"/>
    <lineage>
        <taxon>unclassified sequences</taxon>
        <taxon>metagenomes</taxon>
        <taxon>ecological metagenomes</taxon>
    </lineage>
</organism>
<sequence length="348" mass="36473">MADGAVDDAGALGARPPWWRRHRMDDIQRAAVVGFLYERARIGSPHTRSFIILSLLSSAIAAMGLLLDSAPAVIGAMLLGAFITPLLAMAGALIQGWVQRLVDAALMVALGIAMSMTAATLVGVVFAGQIDRAVLPPLLLSLTRPGLLDLGIALAAGVAAGYATMRTEAAGALSGVAVSVTVEPPIAAMGLFLASGRGEEFRQAALALATNFGALVLGATVSMAWWGFADRDTRGTARQARVGLIAWVVLVGAVAVPLAVYSRNVIRNTAFEQEVTSVVGTWDPSVRVVSLDASTTGERATVRIDVTGPRRPEPAWRLAELLSERRGERVEVLLTFTLAQEDRAVSSG</sequence>
<protein>
    <submittedName>
        <fullName evidence="2">Unannotated protein</fullName>
    </submittedName>
</protein>
<dbReference type="AlphaFoldDB" id="A0A6J6DJ52"/>
<keyword evidence="1" id="KW-1133">Transmembrane helix</keyword>
<dbReference type="PANTHER" id="PTHR20992:SF9">
    <property type="entry name" value="AT15442P-RELATED"/>
    <property type="match status" value="1"/>
</dbReference>
<dbReference type="EMBL" id="CAEZSR010000060">
    <property type="protein sequence ID" value="CAB4561348.1"/>
    <property type="molecule type" value="Genomic_DNA"/>
</dbReference>
<keyword evidence="1" id="KW-0472">Membrane</keyword>
<feature type="transmembrane region" description="Helical" evidence="1">
    <location>
        <begin position="49"/>
        <end position="67"/>
    </location>
</feature>
<proteinExistence type="predicted"/>
<evidence type="ECO:0000313" key="2">
    <source>
        <dbReference type="EMBL" id="CAB4561348.1"/>
    </source>
</evidence>
<feature type="transmembrane region" description="Helical" evidence="1">
    <location>
        <begin position="106"/>
        <end position="127"/>
    </location>
</feature>
<evidence type="ECO:0000256" key="1">
    <source>
        <dbReference type="SAM" id="Phobius"/>
    </source>
</evidence>
<dbReference type="Pfam" id="PF04087">
    <property type="entry name" value="DUF389"/>
    <property type="match status" value="1"/>
</dbReference>
<name>A0A6J6DJ52_9ZZZZ</name>
<gene>
    <name evidence="2" type="ORF">UFOPK1493_01805</name>
</gene>
<feature type="transmembrane region" description="Helical" evidence="1">
    <location>
        <begin position="73"/>
        <end position="94"/>
    </location>
</feature>
<reference evidence="2" key="1">
    <citation type="submission" date="2020-05" db="EMBL/GenBank/DDBJ databases">
        <authorList>
            <person name="Chiriac C."/>
            <person name="Salcher M."/>
            <person name="Ghai R."/>
            <person name="Kavagutti S V."/>
        </authorList>
    </citation>
    <scope>NUCLEOTIDE SEQUENCE</scope>
</reference>
<feature type="transmembrane region" description="Helical" evidence="1">
    <location>
        <begin position="147"/>
        <end position="165"/>
    </location>
</feature>